<name>A0A240E6X2_9GAMM</name>
<protein>
    <recommendedName>
        <fullName evidence="4">TonB protein C-terminal</fullName>
    </recommendedName>
</protein>
<sequence>MHILSFMRMSLLIVVAMLSQDLLAQTFDSAQWTKLKPLRDTAQLGDNVEYLISFPKDAATYQWQVEIRINDKNKKKPQIILKNPHPELILLNQHVLKLANTIQVETLPQMSQLYENKKTKIVESVRQPYPHYLMNYRFLSRQDQFEPPKLDLQQLRYVTAQYCKVNTQKADQPLVDLKAYIDVDQTGQVQVRLSDSEVPSRIKDVIEDAIKRRKFARVYDIDKDQYQAYQYMMPIRLLCAS</sequence>
<dbReference type="RefSeq" id="WP_141398123.1">
    <property type="nucleotide sequence ID" value="NZ_BAABHT010000001.1"/>
</dbReference>
<accession>A0A240E6X2</accession>
<dbReference type="EMBL" id="OANT01000003">
    <property type="protein sequence ID" value="SNX44504.1"/>
    <property type="molecule type" value="Genomic_DNA"/>
</dbReference>
<feature type="signal peptide" evidence="1">
    <location>
        <begin position="1"/>
        <end position="24"/>
    </location>
</feature>
<gene>
    <name evidence="2" type="ORF">SAMN05421731_103242</name>
</gene>
<dbReference type="AlphaFoldDB" id="A0A240E6X2"/>
<evidence type="ECO:0000313" key="3">
    <source>
        <dbReference type="Proteomes" id="UP000219042"/>
    </source>
</evidence>
<dbReference type="OrthoDB" id="9819449at2"/>
<reference evidence="3" key="1">
    <citation type="submission" date="2016-09" db="EMBL/GenBank/DDBJ databases">
        <authorList>
            <person name="Varghese N."/>
            <person name="Submissions S."/>
        </authorList>
    </citation>
    <scope>NUCLEOTIDE SEQUENCE [LARGE SCALE GENOMIC DNA]</scope>
    <source>
        <strain evidence="3">ANC 4466</strain>
    </source>
</reference>
<keyword evidence="1" id="KW-0732">Signal</keyword>
<evidence type="ECO:0000313" key="2">
    <source>
        <dbReference type="EMBL" id="SNX44504.1"/>
    </source>
</evidence>
<dbReference type="Proteomes" id="UP000219042">
    <property type="component" value="Unassembled WGS sequence"/>
</dbReference>
<organism evidence="2 3">
    <name type="scientific">Acinetobacter puyangensis</name>
    <dbReference type="NCBI Taxonomy" id="1096779"/>
    <lineage>
        <taxon>Bacteria</taxon>
        <taxon>Pseudomonadati</taxon>
        <taxon>Pseudomonadota</taxon>
        <taxon>Gammaproteobacteria</taxon>
        <taxon>Moraxellales</taxon>
        <taxon>Moraxellaceae</taxon>
        <taxon>Acinetobacter</taxon>
    </lineage>
</organism>
<evidence type="ECO:0008006" key="4">
    <source>
        <dbReference type="Google" id="ProtNLM"/>
    </source>
</evidence>
<keyword evidence="3" id="KW-1185">Reference proteome</keyword>
<feature type="chain" id="PRO_5011969548" description="TonB protein C-terminal" evidence="1">
    <location>
        <begin position="25"/>
        <end position="241"/>
    </location>
</feature>
<proteinExistence type="predicted"/>
<evidence type="ECO:0000256" key="1">
    <source>
        <dbReference type="SAM" id="SignalP"/>
    </source>
</evidence>